<dbReference type="EMBL" id="UYRT01099780">
    <property type="protein sequence ID" value="VDN42279.1"/>
    <property type="molecule type" value="Genomic_DNA"/>
</dbReference>
<keyword evidence="2" id="KW-0129">CBS domain</keyword>
<dbReference type="SUPFAM" id="SSF81340">
    <property type="entry name" value="Clc chloride channel"/>
    <property type="match status" value="1"/>
</dbReference>
<evidence type="ECO:0000313" key="6">
    <source>
        <dbReference type="WBParaSite" id="GPUH_0002404901-mRNA-1"/>
    </source>
</evidence>
<keyword evidence="3" id="KW-0472">Membrane</keyword>
<keyword evidence="3" id="KW-0812">Transmembrane</keyword>
<evidence type="ECO:0000256" key="3">
    <source>
        <dbReference type="SAM" id="Phobius"/>
    </source>
</evidence>
<dbReference type="PANTHER" id="PTHR11689:SF136">
    <property type="entry name" value="H(+)_CL(-) EXCHANGE TRANSPORTER 7"/>
    <property type="match status" value="1"/>
</dbReference>
<evidence type="ECO:0000256" key="2">
    <source>
        <dbReference type="ARBA" id="ARBA00023122"/>
    </source>
</evidence>
<dbReference type="GO" id="GO:0015108">
    <property type="term" value="F:chloride transmembrane transporter activity"/>
    <property type="evidence" value="ECO:0007669"/>
    <property type="project" value="TreeGrafter"/>
</dbReference>
<evidence type="ECO:0000313" key="5">
    <source>
        <dbReference type="Proteomes" id="UP000271098"/>
    </source>
</evidence>
<dbReference type="AlphaFoldDB" id="A0A183ESS8"/>
<sequence>MVFFSLDPNEDPVTGLERVASLSCLSAEERRQRRQQMEREFEESRQRQRCAIKDAEAVSSRFESLNYEILENDLYRAEEKEPGHQESRQRQRCAIKDAEAVSSRFESLNYEILENDLYRAEEKEPGHQQKLFRQTVNRWVVCFFIGVLTGCVAAAIDITIYYSSQIKFHLIINNCKCFFFLAEFLDPFFFLYSNRQL</sequence>
<keyword evidence="3" id="KW-1133">Transmembrane helix</keyword>
<keyword evidence="1" id="KW-0677">Repeat</keyword>
<dbReference type="Proteomes" id="UP000271098">
    <property type="component" value="Unassembled WGS sequence"/>
</dbReference>
<gene>
    <name evidence="4" type="ORF">GPUH_LOCUS24017</name>
</gene>
<dbReference type="PANTHER" id="PTHR11689">
    <property type="entry name" value="CHLORIDE CHANNEL PROTEIN CLC FAMILY MEMBER"/>
    <property type="match status" value="1"/>
</dbReference>
<proteinExistence type="predicted"/>
<dbReference type="InterPro" id="IPR051280">
    <property type="entry name" value="Cl-channel/antiporter"/>
</dbReference>
<dbReference type="InterPro" id="IPR014743">
    <property type="entry name" value="Cl-channel_core"/>
</dbReference>
<reference evidence="4 5" key="2">
    <citation type="submission" date="2018-11" db="EMBL/GenBank/DDBJ databases">
        <authorList>
            <consortium name="Pathogen Informatics"/>
        </authorList>
    </citation>
    <scope>NUCLEOTIDE SEQUENCE [LARGE SCALE GENOMIC DNA]</scope>
</reference>
<keyword evidence="5" id="KW-1185">Reference proteome</keyword>
<name>A0A183ESS8_9BILA</name>
<evidence type="ECO:0000256" key="1">
    <source>
        <dbReference type="ARBA" id="ARBA00022737"/>
    </source>
</evidence>
<feature type="transmembrane region" description="Helical" evidence="3">
    <location>
        <begin position="139"/>
        <end position="162"/>
    </location>
</feature>
<reference evidence="6" key="1">
    <citation type="submission" date="2016-06" db="UniProtKB">
        <authorList>
            <consortium name="WormBaseParasite"/>
        </authorList>
    </citation>
    <scope>IDENTIFICATION</scope>
</reference>
<dbReference type="OrthoDB" id="5876695at2759"/>
<accession>A0A183ESS8</accession>
<organism evidence="6">
    <name type="scientific">Gongylonema pulchrum</name>
    <dbReference type="NCBI Taxonomy" id="637853"/>
    <lineage>
        <taxon>Eukaryota</taxon>
        <taxon>Metazoa</taxon>
        <taxon>Ecdysozoa</taxon>
        <taxon>Nematoda</taxon>
        <taxon>Chromadorea</taxon>
        <taxon>Rhabditida</taxon>
        <taxon>Spirurina</taxon>
        <taxon>Spiruromorpha</taxon>
        <taxon>Spiruroidea</taxon>
        <taxon>Gongylonematidae</taxon>
        <taxon>Gongylonema</taxon>
    </lineage>
</organism>
<dbReference type="GO" id="GO:0005765">
    <property type="term" value="C:lysosomal membrane"/>
    <property type="evidence" value="ECO:0007669"/>
    <property type="project" value="TreeGrafter"/>
</dbReference>
<protein>
    <submittedName>
        <fullName evidence="6">Chloride channel protein 2</fullName>
    </submittedName>
</protein>
<dbReference type="WBParaSite" id="GPUH_0002404901-mRNA-1">
    <property type="protein sequence ID" value="GPUH_0002404901-mRNA-1"/>
    <property type="gene ID" value="GPUH_0002404901"/>
</dbReference>
<evidence type="ECO:0000313" key="4">
    <source>
        <dbReference type="EMBL" id="VDN42279.1"/>
    </source>
</evidence>